<dbReference type="STRING" id="658187.LDG_6165"/>
<dbReference type="InterPro" id="IPR027417">
    <property type="entry name" value="P-loop_NTPase"/>
</dbReference>
<dbReference type="PANTHER" id="PTHR45766">
    <property type="entry name" value="DNA ANNEALING HELICASE AND ENDONUCLEASE ZRANB3 FAMILY MEMBER"/>
    <property type="match status" value="1"/>
</dbReference>
<dbReference type="InterPro" id="IPR000330">
    <property type="entry name" value="SNF2_N"/>
</dbReference>
<dbReference type="FunCoup" id="G9ELA4">
    <property type="interactions" value="113"/>
</dbReference>
<dbReference type="HAMAP" id="MF_01821">
    <property type="entry name" value="Helicase_RapA"/>
    <property type="match status" value="1"/>
</dbReference>
<feature type="domain" description="Helicase C-terminal" evidence="11">
    <location>
        <begin position="490"/>
        <end position="651"/>
    </location>
</feature>
<keyword evidence="8 9" id="KW-0804">Transcription</keyword>
<dbReference type="PANTHER" id="PTHR45766:SF6">
    <property type="entry name" value="SWI_SNF-RELATED MATRIX-ASSOCIATED ACTIN-DEPENDENT REGULATOR OF CHROMATIN SUBFAMILY A-LIKE PROTEIN 1"/>
    <property type="match status" value="1"/>
</dbReference>
<name>G9ELA4_9GAMM</name>
<evidence type="ECO:0000256" key="6">
    <source>
        <dbReference type="ARBA" id="ARBA00023125"/>
    </source>
</evidence>
<dbReference type="InterPro" id="IPR040766">
    <property type="entry name" value="Tudor_2_RapA"/>
</dbReference>
<gene>
    <name evidence="9" type="primary">rapA</name>
    <name evidence="12" type="ORF">LDG_6165</name>
</gene>
<dbReference type="OrthoDB" id="9814088at2"/>
<dbReference type="InterPro" id="IPR049730">
    <property type="entry name" value="SNF2/RAD54-like_C"/>
</dbReference>
<dbReference type="InterPro" id="IPR023949">
    <property type="entry name" value="Helicase_RapA"/>
</dbReference>
<dbReference type="InterPro" id="IPR014001">
    <property type="entry name" value="Helicase_ATP-bd"/>
</dbReference>
<dbReference type="InterPro" id="IPR001650">
    <property type="entry name" value="Helicase_C-like"/>
</dbReference>
<feature type="short sequence motif" description="DEAH box" evidence="9">
    <location>
        <begin position="302"/>
        <end position="305"/>
    </location>
</feature>
<dbReference type="InterPro" id="IPR038718">
    <property type="entry name" value="SNF2-like_sf"/>
</dbReference>
<dbReference type="SMART" id="SM00490">
    <property type="entry name" value="HELICc"/>
    <property type="match status" value="1"/>
</dbReference>
<comment type="subunit">
    <text evidence="9">Interacts with the RNAP. Has a higher affinity for the core RNAP than for the holoenzyme. Its ATPase activity is stimulated by binding to RNAP.</text>
</comment>
<dbReference type="Pfam" id="PF00176">
    <property type="entry name" value="SNF2-rel_dom"/>
    <property type="match status" value="1"/>
</dbReference>
<dbReference type="GO" id="GO:0004386">
    <property type="term" value="F:helicase activity"/>
    <property type="evidence" value="ECO:0007669"/>
    <property type="project" value="UniProtKB-UniRule"/>
</dbReference>
<keyword evidence="5 9" id="KW-0805">Transcription regulation</keyword>
<evidence type="ECO:0000256" key="7">
    <source>
        <dbReference type="ARBA" id="ARBA00023159"/>
    </source>
</evidence>
<evidence type="ECO:0000256" key="3">
    <source>
        <dbReference type="ARBA" id="ARBA00022806"/>
    </source>
</evidence>
<dbReference type="Proteomes" id="UP000002770">
    <property type="component" value="Unassembled WGS sequence"/>
</dbReference>
<dbReference type="GO" id="GO:0016817">
    <property type="term" value="F:hydrolase activity, acting on acid anhydrides"/>
    <property type="evidence" value="ECO:0007669"/>
    <property type="project" value="InterPro"/>
</dbReference>
<dbReference type="Gene3D" id="3.30.360.80">
    <property type="match status" value="1"/>
</dbReference>
<evidence type="ECO:0000256" key="9">
    <source>
        <dbReference type="HAMAP-Rule" id="MF_01821"/>
    </source>
</evidence>
<dbReference type="InterPro" id="IPR022737">
    <property type="entry name" value="RapA_C"/>
</dbReference>
<dbReference type="Gene3D" id="3.40.50.300">
    <property type="entry name" value="P-loop containing nucleotide triphosphate hydrolases"/>
    <property type="match status" value="1"/>
</dbReference>
<evidence type="ECO:0000256" key="1">
    <source>
        <dbReference type="ARBA" id="ARBA00022741"/>
    </source>
</evidence>
<dbReference type="SUPFAM" id="SSF52540">
    <property type="entry name" value="P-loop containing nucleoside triphosphate hydrolases"/>
    <property type="match status" value="2"/>
</dbReference>
<keyword evidence="6 9" id="KW-0238">DNA-binding</keyword>
<dbReference type="PROSITE" id="PS51192">
    <property type="entry name" value="HELICASE_ATP_BIND_1"/>
    <property type="match status" value="1"/>
</dbReference>
<protein>
    <recommendedName>
        <fullName evidence="9">RNA polymerase-associated protein RapA</fullName>
        <ecNumber evidence="9">3.6.4.-</ecNumber>
    </recommendedName>
    <alternativeName>
        <fullName evidence="9">ATP-dependent helicase HepA</fullName>
    </alternativeName>
</protein>
<evidence type="ECO:0000313" key="12">
    <source>
        <dbReference type="EMBL" id="EHL31993.1"/>
    </source>
</evidence>
<keyword evidence="4 9" id="KW-0067">ATP-binding</keyword>
<dbReference type="PROSITE" id="PS51194">
    <property type="entry name" value="HELICASE_CTER"/>
    <property type="match status" value="1"/>
</dbReference>
<dbReference type="Pfam" id="PF00271">
    <property type="entry name" value="Helicase_C"/>
    <property type="match status" value="1"/>
</dbReference>
<proteinExistence type="inferred from homology"/>
<dbReference type="InParanoid" id="G9ELA4"/>
<comment type="function">
    <text evidence="9">Transcription regulator that activates transcription by stimulating RNA polymerase (RNAP) recycling in case of stress conditions such as supercoiled DNA or high salt concentrations. Probably acts by releasing the RNAP, when it is trapped or immobilized on tightly supercoiled DNA. Does not activate transcription on linear DNA. Probably not involved in DNA repair.</text>
</comment>
<evidence type="ECO:0000259" key="11">
    <source>
        <dbReference type="PROSITE" id="PS51194"/>
    </source>
</evidence>
<dbReference type="Gene3D" id="6.10.140.2230">
    <property type="match status" value="1"/>
</dbReference>
<feature type="domain" description="Helicase ATP-binding" evidence="10">
    <location>
        <begin position="162"/>
        <end position="356"/>
    </location>
</feature>
<evidence type="ECO:0000256" key="4">
    <source>
        <dbReference type="ARBA" id="ARBA00022840"/>
    </source>
</evidence>
<dbReference type="HOGENOM" id="CLU_011520_0_0_6"/>
<dbReference type="SMART" id="SM00487">
    <property type="entry name" value="DEXDc"/>
    <property type="match status" value="1"/>
</dbReference>
<dbReference type="GO" id="GO:0003677">
    <property type="term" value="F:DNA binding"/>
    <property type="evidence" value="ECO:0007669"/>
    <property type="project" value="UniProtKB-KW"/>
</dbReference>
<evidence type="ECO:0000259" key="10">
    <source>
        <dbReference type="PROSITE" id="PS51192"/>
    </source>
</evidence>
<evidence type="ECO:0000256" key="5">
    <source>
        <dbReference type="ARBA" id="ARBA00023015"/>
    </source>
</evidence>
<dbReference type="Gene3D" id="2.30.30.930">
    <property type="match status" value="1"/>
</dbReference>
<comment type="similarity">
    <text evidence="9">Belongs to the SNF2/RAD54 helicase family. RapA subfamily.</text>
</comment>
<dbReference type="CDD" id="cd18793">
    <property type="entry name" value="SF2_C_SNF"/>
    <property type="match status" value="1"/>
</dbReference>
<sequence>MTFCIGQRWISNTESQLGLGIITELSGRQVHISFPAAGEERIYATDNAPLSRIIYKADDEIITSNQQKVRLTQIDEHQGLFFYTGVDEQGEEIRISEVGLNCFITLNTPQQRLFSGLLDKLNSYRLRIDTLNHASRLQQSNVRGLLGSRTSHLPHQVYIAREVAQRHAPRVLLADEVGLGKTIEAGMILHYQLCTGRANRVLIVVPQTLIHQWLVEMIRRFNLHFSIIDASRYKPLHDNYGEDDDYDLDDEDELDAAEEVTVNNASPFATESLVLCSLDFLMDHDEARAHALACDWDLLIVDEAHHLHWSEQEQSPEYECIEGLSAQSKGLLLLTATPEQAGIASHFARLRLLDPSRYYDFSAFKQEEAGYQKINQLVQELLAYDADTALNALDPALKQQVDSYLGDAQGSTIQESIKNLLDRHGTGRVLFRNTRAAIQGFPARHVHSYPLARPEIYSLLTEQSGLINLSPENSFSNKELWLDKDPRVAWLANKIIELYPNKVLVICAKAKTAIALEHYFKLKAGIRSAAFHESLTIIERDRAAAYFAEQENGAQALICSEIGSEGRNFQFAHHLVLFDLPINPDLLEQRIGRLDRIGQAHDIEIHVPYLANTAQEKLFRWYHEGFNLFNKSCSVGFTLYEEFEPRLLPILDQAQSAASDGLLAQLIADTKARVEQINQALHDGRDRLLEMNSCNAPQAEALIAEIEVEEYCLDLENYMAQIFHEYGIDHEYHSEATEILQPTEHMKTGHFPCLKEEGVTVTYSRLKALQREDMEFLSWEHPMVTESMEMILDSEVGNAALATISIKSIPAGTVFLESFFTVNCAAPKYLQLDRFLPLTPIRLFMDVSGKNLTKVLDYARLNQLCQSVKRHLGYPIIKQIHKEIENILVYSKHAAEGQLSDIIAQAKAHMRKSISHEVQRLEALQALNPGIRDDEIAFFKQQLQDSEHYMNNAVLQLQALRVIVNKH</sequence>
<organism evidence="12 13">
    <name type="scientific">Legionella drancourtii LLAP12</name>
    <dbReference type="NCBI Taxonomy" id="658187"/>
    <lineage>
        <taxon>Bacteria</taxon>
        <taxon>Pseudomonadati</taxon>
        <taxon>Pseudomonadota</taxon>
        <taxon>Gammaproteobacteria</taxon>
        <taxon>Legionellales</taxon>
        <taxon>Legionellaceae</taxon>
        <taxon>Legionella</taxon>
    </lineage>
</organism>
<dbReference type="InterPro" id="IPR040765">
    <property type="entry name" value="Tudor_1_RapA"/>
</dbReference>
<dbReference type="GO" id="GO:0006355">
    <property type="term" value="P:regulation of DNA-templated transcription"/>
    <property type="evidence" value="ECO:0007669"/>
    <property type="project" value="UniProtKB-UniRule"/>
</dbReference>
<dbReference type="Pfam" id="PF18337">
    <property type="entry name" value="Tudor_RapA"/>
    <property type="match status" value="1"/>
</dbReference>
<dbReference type="GO" id="GO:0005524">
    <property type="term" value="F:ATP binding"/>
    <property type="evidence" value="ECO:0007669"/>
    <property type="project" value="UniProtKB-UniRule"/>
</dbReference>
<keyword evidence="13" id="KW-1185">Reference proteome</keyword>
<dbReference type="EMBL" id="JH413808">
    <property type="protein sequence ID" value="EHL31993.1"/>
    <property type="molecule type" value="Genomic_DNA"/>
</dbReference>
<reference evidence="12 13" key="1">
    <citation type="journal article" date="2011" name="BMC Genomics">
        <title>Insight into cross-talk between intra-amoebal pathogens.</title>
        <authorList>
            <person name="Gimenez G."/>
            <person name="Bertelli C."/>
            <person name="Moliner C."/>
            <person name="Robert C."/>
            <person name="Raoult D."/>
            <person name="Fournier P.E."/>
            <person name="Greub G."/>
        </authorList>
    </citation>
    <scope>NUCLEOTIDE SEQUENCE [LARGE SCALE GENOMIC DNA]</scope>
    <source>
        <strain evidence="12 13">LLAP12</strain>
    </source>
</reference>
<dbReference type="Gene3D" id="3.40.50.10810">
    <property type="entry name" value="Tandem AAA-ATPase domain"/>
    <property type="match status" value="1"/>
</dbReference>
<keyword evidence="1 9" id="KW-0547">Nucleotide-binding</keyword>
<keyword evidence="7 9" id="KW-0010">Activator</keyword>
<keyword evidence="3 9" id="KW-0347">Helicase</keyword>
<dbReference type="Pfam" id="PF12137">
    <property type="entry name" value="RapA_C"/>
    <property type="match status" value="1"/>
</dbReference>
<dbReference type="InterPro" id="IPR057342">
    <property type="entry name" value="DEXDc_RapA"/>
</dbReference>
<dbReference type="Pfam" id="PF18339">
    <property type="entry name" value="Tudor_1_RapA"/>
    <property type="match status" value="1"/>
</dbReference>
<dbReference type="Gene3D" id="2.30.30.140">
    <property type="match status" value="1"/>
</dbReference>
<evidence type="ECO:0000256" key="2">
    <source>
        <dbReference type="ARBA" id="ARBA00022801"/>
    </source>
</evidence>
<evidence type="ECO:0000313" key="13">
    <source>
        <dbReference type="Proteomes" id="UP000002770"/>
    </source>
</evidence>
<feature type="binding site" evidence="9">
    <location>
        <begin position="175"/>
        <end position="182"/>
    </location>
    <ligand>
        <name>ATP</name>
        <dbReference type="ChEBI" id="CHEBI:30616"/>
    </ligand>
</feature>
<dbReference type="AlphaFoldDB" id="G9ELA4"/>
<evidence type="ECO:0000256" key="8">
    <source>
        <dbReference type="ARBA" id="ARBA00023163"/>
    </source>
</evidence>
<dbReference type="CDD" id="cd18011">
    <property type="entry name" value="DEXDc_RapA"/>
    <property type="match status" value="1"/>
</dbReference>
<keyword evidence="2 9" id="KW-0378">Hydrolase</keyword>
<dbReference type="EC" id="3.6.4.-" evidence="9"/>
<dbReference type="RefSeq" id="WP_006870104.1">
    <property type="nucleotide sequence ID" value="NZ_JH413808.1"/>
</dbReference>
<dbReference type="NCBIfam" id="NF003426">
    <property type="entry name" value="PRK04914.1"/>
    <property type="match status" value="1"/>
</dbReference>
<dbReference type="eggNOG" id="COG0553">
    <property type="taxonomic scope" value="Bacteria"/>
</dbReference>
<accession>G9ELA4</accession>
<dbReference type="Gene3D" id="6.10.140.1500">
    <property type="match status" value="1"/>
</dbReference>